<comment type="caution">
    <text evidence="6">The sequence shown here is derived from an EMBL/GenBank/DDBJ whole genome shotgun (WGS) entry which is preliminary data.</text>
</comment>
<evidence type="ECO:0000313" key="7">
    <source>
        <dbReference type="Proteomes" id="UP000481858"/>
    </source>
</evidence>
<gene>
    <name evidence="6" type="ORF">GQX73_g8436</name>
</gene>
<keyword evidence="1" id="KW-0479">Metal-binding</keyword>
<feature type="compositionally biased region" description="Polar residues" evidence="4">
    <location>
        <begin position="242"/>
        <end position="270"/>
    </location>
</feature>
<accession>A0A7C8IMF4</accession>
<feature type="region of interest" description="Disordered" evidence="4">
    <location>
        <begin position="1"/>
        <end position="344"/>
    </location>
</feature>
<feature type="compositionally biased region" description="Polar residues" evidence="4">
    <location>
        <begin position="45"/>
        <end position="54"/>
    </location>
</feature>
<dbReference type="InParanoid" id="A0A7C8IMF4"/>
<keyword evidence="7" id="KW-1185">Reference proteome</keyword>
<feature type="compositionally biased region" description="Low complexity" evidence="4">
    <location>
        <begin position="10"/>
        <end position="19"/>
    </location>
</feature>
<evidence type="ECO:0000259" key="5">
    <source>
        <dbReference type="Pfam" id="PF01363"/>
    </source>
</evidence>
<dbReference type="OrthoDB" id="660555at2759"/>
<dbReference type="GO" id="GO:0008270">
    <property type="term" value="F:zinc ion binding"/>
    <property type="evidence" value="ECO:0007669"/>
    <property type="project" value="UniProtKB-KW"/>
</dbReference>
<name>A0A7C8IMF4_9PEZI</name>
<feature type="compositionally biased region" description="Acidic residues" evidence="4">
    <location>
        <begin position="181"/>
        <end position="200"/>
    </location>
</feature>
<dbReference type="InterPro" id="IPR011011">
    <property type="entry name" value="Znf_FYVE_PHD"/>
</dbReference>
<evidence type="ECO:0000313" key="6">
    <source>
        <dbReference type="EMBL" id="KAF2965158.1"/>
    </source>
</evidence>
<feature type="compositionally biased region" description="Polar residues" evidence="4">
    <location>
        <begin position="109"/>
        <end position="121"/>
    </location>
</feature>
<organism evidence="6 7">
    <name type="scientific">Xylaria multiplex</name>
    <dbReference type="NCBI Taxonomy" id="323545"/>
    <lineage>
        <taxon>Eukaryota</taxon>
        <taxon>Fungi</taxon>
        <taxon>Dikarya</taxon>
        <taxon>Ascomycota</taxon>
        <taxon>Pezizomycotina</taxon>
        <taxon>Sordariomycetes</taxon>
        <taxon>Xylariomycetidae</taxon>
        <taxon>Xylariales</taxon>
        <taxon>Xylariaceae</taxon>
        <taxon>Xylaria</taxon>
    </lineage>
</organism>
<dbReference type="AlphaFoldDB" id="A0A7C8IMF4"/>
<feature type="compositionally biased region" description="Low complexity" evidence="4">
    <location>
        <begin position="26"/>
        <end position="41"/>
    </location>
</feature>
<feature type="compositionally biased region" description="Polar residues" evidence="4">
    <location>
        <begin position="141"/>
        <end position="150"/>
    </location>
</feature>
<evidence type="ECO:0000256" key="1">
    <source>
        <dbReference type="ARBA" id="ARBA00022723"/>
    </source>
</evidence>
<keyword evidence="2" id="KW-0863">Zinc-finger</keyword>
<dbReference type="InterPro" id="IPR000306">
    <property type="entry name" value="Znf_FYVE"/>
</dbReference>
<proteinExistence type="predicted"/>
<feature type="domain" description="FYVE zinc finger" evidence="5">
    <location>
        <begin position="369"/>
        <end position="396"/>
    </location>
</feature>
<feature type="compositionally biased region" description="Acidic residues" evidence="4">
    <location>
        <begin position="77"/>
        <end position="86"/>
    </location>
</feature>
<dbReference type="Gene3D" id="3.30.40.10">
    <property type="entry name" value="Zinc/RING finger domain, C3HC4 (zinc finger)"/>
    <property type="match status" value="1"/>
</dbReference>
<dbReference type="Pfam" id="PF01363">
    <property type="entry name" value="FYVE"/>
    <property type="match status" value="1"/>
</dbReference>
<evidence type="ECO:0000256" key="2">
    <source>
        <dbReference type="ARBA" id="ARBA00022771"/>
    </source>
</evidence>
<keyword evidence="3" id="KW-0862">Zinc</keyword>
<dbReference type="EMBL" id="WUBL01000124">
    <property type="protein sequence ID" value="KAF2965158.1"/>
    <property type="molecule type" value="Genomic_DNA"/>
</dbReference>
<feature type="compositionally biased region" description="Pro residues" evidence="4">
    <location>
        <begin position="219"/>
        <end position="228"/>
    </location>
</feature>
<dbReference type="Proteomes" id="UP000481858">
    <property type="component" value="Unassembled WGS sequence"/>
</dbReference>
<evidence type="ECO:0000256" key="3">
    <source>
        <dbReference type="ARBA" id="ARBA00022833"/>
    </source>
</evidence>
<dbReference type="SUPFAM" id="SSF57903">
    <property type="entry name" value="FYVE/PHD zinc finger"/>
    <property type="match status" value="1"/>
</dbReference>
<reference evidence="6 7" key="1">
    <citation type="submission" date="2019-12" db="EMBL/GenBank/DDBJ databases">
        <title>Draft genome sequence of the ascomycete Xylaria multiplex DSM 110363.</title>
        <authorList>
            <person name="Buettner E."/>
            <person name="Kellner H."/>
        </authorList>
    </citation>
    <scope>NUCLEOTIDE SEQUENCE [LARGE SCALE GENOMIC DNA]</scope>
    <source>
        <strain evidence="6 7">DSM 110363</strain>
    </source>
</reference>
<sequence>MSDAHENRGQGRPPSRPSGQPGGANGTRSSTQGDDTGSTSGPSRRPNTIPSLETQAEELIRALSTRGLQRRNVNDNTETEGVESMETDTKDFTPRRPSHLPTTRHENTPESNAHPQLQATAHGNGLAQNGARLDVPGAWVTTVSSPSGGSLTPEEQVLGTRNIRAPTTNGGANGGAHVDGNEDPNNDANDELDGDEDNEASSDRGSSPRPPASHRSQSPPGPDPPPPTGEGGSSGQARDAGNRNNSPPNQSSGPTSTSGSRANTQGQSRAGGNDLRNQRIRNASLPLKPSNWDNEAGAPALGVAGPSNVHPQRHQPSHIDPAFPAHTLLGQTPPRSQSVGSSSSMNPIASNFMPRLESVVTPQEFAVPQWQPDTEVTNCPICGVQFGMFLRKHHCR</sequence>
<dbReference type="InterPro" id="IPR013083">
    <property type="entry name" value="Znf_RING/FYVE/PHD"/>
</dbReference>
<protein>
    <recommendedName>
        <fullName evidence="5">FYVE zinc finger domain-containing protein</fullName>
    </recommendedName>
</protein>
<evidence type="ECO:0000256" key="4">
    <source>
        <dbReference type="SAM" id="MobiDB-lite"/>
    </source>
</evidence>